<dbReference type="OrthoDB" id="1927586at2759"/>
<proteinExistence type="predicted"/>
<reference evidence="2" key="1">
    <citation type="journal article" date="2020" name="bioRxiv">
        <title>Hybrid origin of Populus tomentosa Carr. identified through genome sequencing and phylogenomic analysis.</title>
        <authorList>
            <person name="An X."/>
            <person name="Gao K."/>
            <person name="Chen Z."/>
            <person name="Li J."/>
            <person name="Yang X."/>
            <person name="Yang X."/>
            <person name="Zhou J."/>
            <person name="Guo T."/>
            <person name="Zhao T."/>
            <person name="Huang S."/>
            <person name="Miao D."/>
            <person name="Khan W.U."/>
            <person name="Rao P."/>
            <person name="Ye M."/>
            <person name="Lei B."/>
            <person name="Liao W."/>
            <person name="Wang J."/>
            <person name="Ji L."/>
            <person name="Li Y."/>
            <person name="Guo B."/>
            <person name="Mustafa N.S."/>
            <person name="Li S."/>
            <person name="Yun Q."/>
            <person name="Keller S.R."/>
            <person name="Mao J."/>
            <person name="Zhang R."/>
            <person name="Strauss S.H."/>
        </authorList>
    </citation>
    <scope>NUCLEOTIDE SEQUENCE</scope>
    <source>
        <strain evidence="2">GM15</strain>
        <tissue evidence="2">Leaf</tissue>
    </source>
</reference>
<feature type="coiled-coil region" evidence="1">
    <location>
        <begin position="102"/>
        <end position="159"/>
    </location>
</feature>
<comment type="caution">
    <text evidence="2">The sequence shown here is derived from an EMBL/GenBank/DDBJ whole genome shotgun (WGS) entry which is preliminary data.</text>
</comment>
<evidence type="ECO:0000256" key="1">
    <source>
        <dbReference type="SAM" id="Coils"/>
    </source>
</evidence>
<accession>A0A8X8A1J4</accession>
<sequence>MDALQEAAKKVSDVKNQGSGGTQGGNSDKCEVVKSFMLLKIIHRQHFSLCMSYSTYHHHLCVKLILRSVAFKAALAVYRTTLWLLIDAQIDLLFYVFSSKKIRELTAELEGTNQRCEVYRANLLAVLKDMEEQKLKASCEGAERKAELERMNIACKEKEKEMGKKYERNHTVKLYCTLQDTALQTNLYALYFN</sequence>
<evidence type="ECO:0000313" key="3">
    <source>
        <dbReference type="Proteomes" id="UP000886885"/>
    </source>
</evidence>
<keyword evidence="3" id="KW-1185">Reference proteome</keyword>
<gene>
    <name evidence="2" type="ORF">POTOM_018101</name>
</gene>
<evidence type="ECO:0000313" key="2">
    <source>
        <dbReference type="EMBL" id="KAG6778247.1"/>
    </source>
</evidence>
<keyword evidence="1" id="KW-0175">Coiled coil</keyword>
<dbReference type="EMBL" id="JAAWWB010000008">
    <property type="protein sequence ID" value="KAG6778247.1"/>
    <property type="molecule type" value="Genomic_DNA"/>
</dbReference>
<protein>
    <submittedName>
        <fullName evidence="2">Uncharacterized protein</fullName>
    </submittedName>
</protein>
<dbReference type="AlphaFoldDB" id="A0A8X8A1J4"/>
<name>A0A8X8A1J4_POPTO</name>
<organism evidence="2 3">
    <name type="scientific">Populus tomentosa</name>
    <name type="common">Chinese white poplar</name>
    <dbReference type="NCBI Taxonomy" id="118781"/>
    <lineage>
        <taxon>Eukaryota</taxon>
        <taxon>Viridiplantae</taxon>
        <taxon>Streptophyta</taxon>
        <taxon>Embryophyta</taxon>
        <taxon>Tracheophyta</taxon>
        <taxon>Spermatophyta</taxon>
        <taxon>Magnoliopsida</taxon>
        <taxon>eudicotyledons</taxon>
        <taxon>Gunneridae</taxon>
        <taxon>Pentapetalae</taxon>
        <taxon>rosids</taxon>
        <taxon>fabids</taxon>
        <taxon>Malpighiales</taxon>
        <taxon>Salicaceae</taxon>
        <taxon>Saliceae</taxon>
        <taxon>Populus</taxon>
    </lineage>
</organism>
<dbReference type="Proteomes" id="UP000886885">
    <property type="component" value="Chromosome 4D"/>
</dbReference>